<proteinExistence type="predicted"/>
<protein>
    <submittedName>
        <fullName evidence="2">T6SS immunity protein Tdi1 domain-containing protein</fullName>
    </submittedName>
</protein>
<accession>A0ABV0GTD4</accession>
<dbReference type="Pfam" id="PF08906">
    <property type="entry name" value="T6SS_Tdi1_C"/>
    <property type="match status" value="1"/>
</dbReference>
<sequence>MEPIRRFPNDAYAGALESWTFLELAGKQPLFTSPFGDVFLQNTDGFWFLDVVGGELSHRWPTEKEFSESLNSRAGQDEYLMLGLASGADEAGLKPGELEIYDFKIPPVLGGATELSNVALSDFVVALNLAGQIHDRVRDLPSGTPISGVSLT</sequence>
<dbReference type="InterPro" id="IPR015002">
    <property type="entry name" value="T6SS_Tdi1_C"/>
</dbReference>
<organism evidence="2 3">
    <name type="scientific">Paenarthrobacter nicotinovorans</name>
    <name type="common">Arthrobacter nicotinovorans</name>
    <dbReference type="NCBI Taxonomy" id="29320"/>
    <lineage>
        <taxon>Bacteria</taxon>
        <taxon>Bacillati</taxon>
        <taxon>Actinomycetota</taxon>
        <taxon>Actinomycetes</taxon>
        <taxon>Micrococcales</taxon>
        <taxon>Micrococcaceae</taxon>
        <taxon>Paenarthrobacter</taxon>
    </lineage>
</organism>
<dbReference type="RefSeq" id="WP_347782614.1">
    <property type="nucleotide sequence ID" value="NZ_JBBMFV010000004.1"/>
</dbReference>
<keyword evidence="3" id="KW-1185">Reference proteome</keyword>
<evidence type="ECO:0000313" key="3">
    <source>
        <dbReference type="Proteomes" id="UP001448614"/>
    </source>
</evidence>
<feature type="domain" description="T6SS immunity protein Tdi1 C-terminal" evidence="1">
    <location>
        <begin position="64"/>
        <end position="134"/>
    </location>
</feature>
<comment type="caution">
    <text evidence="2">The sequence shown here is derived from an EMBL/GenBank/DDBJ whole genome shotgun (WGS) entry which is preliminary data.</text>
</comment>
<dbReference type="Proteomes" id="UP001448614">
    <property type="component" value="Unassembled WGS sequence"/>
</dbReference>
<reference evidence="2 3" key="1">
    <citation type="journal article" date="2024" name="Appl. Microbiol. Biotechnol.">
        <title>Biosynthetic gene clusters with biotechnological applications in novel Antarctic isolates from Actinomycetota.</title>
        <authorList>
            <person name="Bruna P."/>
            <person name="Nunez-Montero K."/>
            <person name="Contreras M.J."/>
            <person name="Leal K."/>
            <person name="Garcia M."/>
            <person name="Abanto M."/>
            <person name="Barrientos L."/>
        </authorList>
    </citation>
    <scope>NUCLEOTIDE SEQUENCE [LARGE SCALE GENOMIC DNA]</scope>
    <source>
        <strain evidence="2 3">Se16.17</strain>
    </source>
</reference>
<evidence type="ECO:0000313" key="2">
    <source>
        <dbReference type="EMBL" id="MEO3941714.1"/>
    </source>
</evidence>
<evidence type="ECO:0000259" key="1">
    <source>
        <dbReference type="Pfam" id="PF08906"/>
    </source>
</evidence>
<dbReference type="EMBL" id="JBBMFV010000004">
    <property type="protein sequence ID" value="MEO3941714.1"/>
    <property type="molecule type" value="Genomic_DNA"/>
</dbReference>
<gene>
    <name evidence="2" type="ORF">V3C41_11605</name>
</gene>
<name>A0ABV0GTD4_PAENI</name>